<dbReference type="AlphaFoldDB" id="A0A5B7E7Y1"/>
<comment type="caution">
    <text evidence="1">The sequence shown here is derived from an EMBL/GenBank/DDBJ whole genome shotgun (WGS) entry which is preliminary data.</text>
</comment>
<gene>
    <name evidence="1" type="ORF">E2C01_023428</name>
</gene>
<name>A0A5B7E7Y1_PORTR</name>
<proteinExistence type="predicted"/>
<organism evidence="1 2">
    <name type="scientific">Portunus trituberculatus</name>
    <name type="common">Swimming crab</name>
    <name type="synonym">Neptunus trituberculatus</name>
    <dbReference type="NCBI Taxonomy" id="210409"/>
    <lineage>
        <taxon>Eukaryota</taxon>
        <taxon>Metazoa</taxon>
        <taxon>Ecdysozoa</taxon>
        <taxon>Arthropoda</taxon>
        <taxon>Crustacea</taxon>
        <taxon>Multicrustacea</taxon>
        <taxon>Malacostraca</taxon>
        <taxon>Eumalacostraca</taxon>
        <taxon>Eucarida</taxon>
        <taxon>Decapoda</taxon>
        <taxon>Pleocyemata</taxon>
        <taxon>Brachyura</taxon>
        <taxon>Eubrachyura</taxon>
        <taxon>Portunoidea</taxon>
        <taxon>Portunidae</taxon>
        <taxon>Portuninae</taxon>
        <taxon>Portunus</taxon>
    </lineage>
</organism>
<dbReference type="EMBL" id="VSRR010002206">
    <property type="protein sequence ID" value="MPC30170.1"/>
    <property type="molecule type" value="Genomic_DNA"/>
</dbReference>
<keyword evidence="2" id="KW-1185">Reference proteome</keyword>
<sequence>MMNHIPALENQAGQKINSGHSLEKGDIFEKYSYCILLLHIFPRQGLQSPAPGEAVKSAAVPVAPQW</sequence>
<evidence type="ECO:0000313" key="2">
    <source>
        <dbReference type="Proteomes" id="UP000324222"/>
    </source>
</evidence>
<evidence type="ECO:0000313" key="1">
    <source>
        <dbReference type="EMBL" id="MPC30170.1"/>
    </source>
</evidence>
<protein>
    <submittedName>
        <fullName evidence="1">Uncharacterized protein</fullName>
    </submittedName>
</protein>
<accession>A0A5B7E7Y1</accession>
<dbReference type="Proteomes" id="UP000324222">
    <property type="component" value="Unassembled WGS sequence"/>
</dbReference>
<reference evidence="1 2" key="1">
    <citation type="submission" date="2019-05" db="EMBL/GenBank/DDBJ databases">
        <title>Another draft genome of Portunus trituberculatus and its Hox gene families provides insights of decapod evolution.</title>
        <authorList>
            <person name="Jeong J.-H."/>
            <person name="Song I."/>
            <person name="Kim S."/>
            <person name="Choi T."/>
            <person name="Kim D."/>
            <person name="Ryu S."/>
            <person name="Kim W."/>
        </authorList>
    </citation>
    <scope>NUCLEOTIDE SEQUENCE [LARGE SCALE GENOMIC DNA]</scope>
    <source>
        <tissue evidence="1">Muscle</tissue>
    </source>
</reference>